<dbReference type="EMBL" id="MNCJ02000320">
    <property type="protein sequence ID" value="KAF5804652.1"/>
    <property type="molecule type" value="Genomic_DNA"/>
</dbReference>
<comment type="caution">
    <text evidence="1">The sequence shown here is derived from an EMBL/GenBank/DDBJ whole genome shotgun (WGS) entry which is preliminary data.</text>
</comment>
<accession>A0A9K3NL67</accession>
<dbReference type="Gramene" id="mRNA:HanXRQr2_Chr05g0199571">
    <property type="protein sequence ID" value="CDS:HanXRQr2_Chr05g0199571.1"/>
    <property type="gene ID" value="HanXRQr2_Chr05g0199571"/>
</dbReference>
<reference evidence="1" key="1">
    <citation type="journal article" date="2017" name="Nature">
        <title>The sunflower genome provides insights into oil metabolism, flowering and Asterid evolution.</title>
        <authorList>
            <person name="Badouin H."/>
            <person name="Gouzy J."/>
            <person name="Grassa C.J."/>
            <person name="Murat F."/>
            <person name="Staton S.E."/>
            <person name="Cottret L."/>
            <person name="Lelandais-Briere C."/>
            <person name="Owens G.L."/>
            <person name="Carrere S."/>
            <person name="Mayjonade B."/>
            <person name="Legrand L."/>
            <person name="Gill N."/>
            <person name="Kane N.C."/>
            <person name="Bowers J.E."/>
            <person name="Hubner S."/>
            <person name="Bellec A."/>
            <person name="Berard A."/>
            <person name="Berges H."/>
            <person name="Blanchet N."/>
            <person name="Boniface M.C."/>
            <person name="Brunel D."/>
            <person name="Catrice O."/>
            <person name="Chaidir N."/>
            <person name="Claudel C."/>
            <person name="Donnadieu C."/>
            <person name="Faraut T."/>
            <person name="Fievet G."/>
            <person name="Helmstetter N."/>
            <person name="King M."/>
            <person name="Knapp S.J."/>
            <person name="Lai Z."/>
            <person name="Le Paslier M.C."/>
            <person name="Lippi Y."/>
            <person name="Lorenzon L."/>
            <person name="Mandel J.R."/>
            <person name="Marage G."/>
            <person name="Marchand G."/>
            <person name="Marquand E."/>
            <person name="Bret-Mestries E."/>
            <person name="Morien E."/>
            <person name="Nambeesan S."/>
            <person name="Nguyen T."/>
            <person name="Pegot-Espagnet P."/>
            <person name="Pouilly N."/>
            <person name="Raftis F."/>
            <person name="Sallet E."/>
            <person name="Schiex T."/>
            <person name="Thomas J."/>
            <person name="Vandecasteele C."/>
            <person name="Vares D."/>
            <person name="Vear F."/>
            <person name="Vautrin S."/>
            <person name="Crespi M."/>
            <person name="Mangin B."/>
            <person name="Burke J.M."/>
            <person name="Salse J."/>
            <person name="Munos S."/>
            <person name="Vincourt P."/>
            <person name="Rieseberg L.H."/>
            <person name="Langlade N.B."/>
        </authorList>
    </citation>
    <scope>NUCLEOTIDE SEQUENCE</scope>
    <source>
        <tissue evidence="1">Leaves</tissue>
    </source>
</reference>
<sequence>MIINIQTLNNCQRLWNNHIVPCAISAVDRGVTDGGVGYGREQAREGEKKWGVGDE</sequence>
<gene>
    <name evidence="1" type="ORF">HanXRQr2_Chr05g0199571</name>
</gene>
<evidence type="ECO:0000313" key="1">
    <source>
        <dbReference type="EMBL" id="KAF5804652.1"/>
    </source>
</evidence>
<reference evidence="1" key="2">
    <citation type="submission" date="2020-06" db="EMBL/GenBank/DDBJ databases">
        <title>Helianthus annuus Genome sequencing and assembly Release 2.</title>
        <authorList>
            <person name="Gouzy J."/>
            <person name="Langlade N."/>
            <person name="Munos S."/>
        </authorList>
    </citation>
    <scope>NUCLEOTIDE SEQUENCE</scope>
    <source>
        <tissue evidence="1">Leaves</tissue>
    </source>
</reference>
<evidence type="ECO:0000313" key="2">
    <source>
        <dbReference type="Proteomes" id="UP000215914"/>
    </source>
</evidence>
<proteinExistence type="predicted"/>
<name>A0A9K3NL67_HELAN</name>
<organism evidence="1 2">
    <name type="scientific">Helianthus annuus</name>
    <name type="common">Common sunflower</name>
    <dbReference type="NCBI Taxonomy" id="4232"/>
    <lineage>
        <taxon>Eukaryota</taxon>
        <taxon>Viridiplantae</taxon>
        <taxon>Streptophyta</taxon>
        <taxon>Embryophyta</taxon>
        <taxon>Tracheophyta</taxon>
        <taxon>Spermatophyta</taxon>
        <taxon>Magnoliopsida</taxon>
        <taxon>eudicotyledons</taxon>
        <taxon>Gunneridae</taxon>
        <taxon>Pentapetalae</taxon>
        <taxon>asterids</taxon>
        <taxon>campanulids</taxon>
        <taxon>Asterales</taxon>
        <taxon>Asteraceae</taxon>
        <taxon>Asteroideae</taxon>
        <taxon>Heliantheae alliance</taxon>
        <taxon>Heliantheae</taxon>
        <taxon>Helianthus</taxon>
    </lineage>
</organism>
<protein>
    <submittedName>
        <fullName evidence="1">Uncharacterized protein</fullName>
    </submittedName>
</protein>
<dbReference type="AlphaFoldDB" id="A0A9K3NL67"/>
<keyword evidence="2" id="KW-1185">Reference proteome</keyword>
<dbReference type="Proteomes" id="UP000215914">
    <property type="component" value="Unassembled WGS sequence"/>
</dbReference>